<name>A0ABP1S8H8_9HEXA</name>
<proteinExistence type="predicted"/>
<evidence type="ECO:0000313" key="2">
    <source>
        <dbReference type="EMBL" id="CAL8147021.1"/>
    </source>
</evidence>
<dbReference type="Proteomes" id="UP001642540">
    <property type="component" value="Unassembled WGS sequence"/>
</dbReference>
<sequence length="114" mass="13237">MVRINDENQDPEVLKFNFEHDTRFFSLTVRKDNTSQQRFTGKIDPAAISVNYVPPPRRVIHPREALRESVYMTAQPFAENDVDRYFMPFRFATSIRAPPPPPPAPEIEEMDDAT</sequence>
<comment type="caution">
    <text evidence="2">The sequence shown here is derived from an EMBL/GenBank/DDBJ whole genome shotgun (WGS) entry which is preliminary data.</text>
</comment>
<evidence type="ECO:0000256" key="1">
    <source>
        <dbReference type="SAM" id="MobiDB-lite"/>
    </source>
</evidence>
<dbReference type="EMBL" id="CAXLJM020000164">
    <property type="protein sequence ID" value="CAL8147021.1"/>
    <property type="molecule type" value="Genomic_DNA"/>
</dbReference>
<evidence type="ECO:0000313" key="3">
    <source>
        <dbReference type="Proteomes" id="UP001642540"/>
    </source>
</evidence>
<organism evidence="2 3">
    <name type="scientific">Orchesella dallaii</name>
    <dbReference type="NCBI Taxonomy" id="48710"/>
    <lineage>
        <taxon>Eukaryota</taxon>
        <taxon>Metazoa</taxon>
        <taxon>Ecdysozoa</taxon>
        <taxon>Arthropoda</taxon>
        <taxon>Hexapoda</taxon>
        <taxon>Collembola</taxon>
        <taxon>Entomobryomorpha</taxon>
        <taxon>Entomobryoidea</taxon>
        <taxon>Orchesellidae</taxon>
        <taxon>Orchesellinae</taxon>
        <taxon>Orchesella</taxon>
    </lineage>
</organism>
<protein>
    <submittedName>
        <fullName evidence="2">Uncharacterized protein</fullName>
    </submittedName>
</protein>
<keyword evidence="3" id="KW-1185">Reference proteome</keyword>
<accession>A0ABP1S8H8</accession>
<gene>
    <name evidence="2" type="ORF">ODALV1_LOCUS31009</name>
</gene>
<reference evidence="2 3" key="1">
    <citation type="submission" date="2024-08" db="EMBL/GenBank/DDBJ databases">
        <authorList>
            <person name="Cucini C."/>
            <person name="Frati F."/>
        </authorList>
    </citation>
    <scope>NUCLEOTIDE SEQUENCE [LARGE SCALE GENOMIC DNA]</scope>
</reference>
<feature type="region of interest" description="Disordered" evidence="1">
    <location>
        <begin position="94"/>
        <end position="114"/>
    </location>
</feature>